<proteinExistence type="predicted"/>
<dbReference type="PROSITE" id="PS51257">
    <property type="entry name" value="PROKAR_LIPOPROTEIN"/>
    <property type="match status" value="1"/>
</dbReference>
<evidence type="ECO:0000256" key="1">
    <source>
        <dbReference type="SAM" id="SignalP"/>
    </source>
</evidence>
<accession>A0A6A6Q901</accession>
<keyword evidence="3" id="KW-1185">Reference proteome</keyword>
<keyword evidence="1" id="KW-0732">Signal</keyword>
<dbReference type="Proteomes" id="UP000799750">
    <property type="component" value="Unassembled WGS sequence"/>
</dbReference>
<evidence type="ECO:0008006" key="4">
    <source>
        <dbReference type="Google" id="ProtNLM"/>
    </source>
</evidence>
<name>A0A6A6Q901_9PEZI</name>
<reference evidence="2" key="1">
    <citation type="journal article" date="2020" name="Stud. Mycol.">
        <title>101 Dothideomycetes genomes: a test case for predicting lifestyles and emergence of pathogens.</title>
        <authorList>
            <person name="Haridas S."/>
            <person name="Albert R."/>
            <person name="Binder M."/>
            <person name="Bloem J."/>
            <person name="Labutti K."/>
            <person name="Salamov A."/>
            <person name="Andreopoulos B."/>
            <person name="Baker S."/>
            <person name="Barry K."/>
            <person name="Bills G."/>
            <person name="Bluhm B."/>
            <person name="Cannon C."/>
            <person name="Castanera R."/>
            <person name="Culley D."/>
            <person name="Daum C."/>
            <person name="Ezra D."/>
            <person name="Gonzalez J."/>
            <person name="Henrissat B."/>
            <person name="Kuo A."/>
            <person name="Liang C."/>
            <person name="Lipzen A."/>
            <person name="Lutzoni F."/>
            <person name="Magnuson J."/>
            <person name="Mondo S."/>
            <person name="Nolan M."/>
            <person name="Ohm R."/>
            <person name="Pangilinan J."/>
            <person name="Park H.-J."/>
            <person name="Ramirez L."/>
            <person name="Alfaro M."/>
            <person name="Sun H."/>
            <person name="Tritt A."/>
            <person name="Yoshinaga Y."/>
            <person name="Zwiers L.-H."/>
            <person name="Turgeon B."/>
            <person name="Goodwin S."/>
            <person name="Spatafora J."/>
            <person name="Crous P."/>
            <person name="Grigoriev I."/>
        </authorList>
    </citation>
    <scope>NUCLEOTIDE SEQUENCE</scope>
    <source>
        <strain evidence="2">CBS 269.34</strain>
    </source>
</reference>
<evidence type="ECO:0000313" key="3">
    <source>
        <dbReference type="Proteomes" id="UP000799750"/>
    </source>
</evidence>
<organism evidence="2 3">
    <name type="scientific">Lophium mytilinum</name>
    <dbReference type="NCBI Taxonomy" id="390894"/>
    <lineage>
        <taxon>Eukaryota</taxon>
        <taxon>Fungi</taxon>
        <taxon>Dikarya</taxon>
        <taxon>Ascomycota</taxon>
        <taxon>Pezizomycotina</taxon>
        <taxon>Dothideomycetes</taxon>
        <taxon>Pleosporomycetidae</taxon>
        <taxon>Mytilinidiales</taxon>
        <taxon>Mytilinidiaceae</taxon>
        <taxon>Lophium</taxon>
    </lineage>
</organism>
<gene>
    <name evidence="2" type="ORF">BU16DRAFT_532075</name>
</gene>
<sequence>MRSIALSLGLLASLPAALAQSNLTSTSFSCYTQLATFKPSTVSTFFIATITSTRDISQTITYTPIATITPNATTFTSVLTTTATLNTTVTSQLPPVTVPTRAGFVPFAETTGTVAKTKNKRSRIELARRQDDATGAAGFELDNNGVSNPISSLSFPFKVYCEAYLYVSQISTSTVTALTAYTTVAAPIITAYTTTTTTVTSTITNIAPARTIYAACGLNNVVSELNGRGIFKVEYQPRVNVTRQRILNATSGSDCCASCVQTTNCAGAIYYQNQCRITLSQVPAYNGTNGTVVEFCDKGSNTARLGGVETKETLAADTGYTIINGYCGSFYYSGDVWS</sequence>
<dbReference type="OrthoDB" id="10474022at2759"/>
<feature type="chain" id="PRO_5025536417" description="Apple domain-containing protein" evidence="1">
    <location>
        <begin position="20"/>
        <end position="338"/>
    </location>
</feature>
<dbReference type="EMBL" id="MU004202">
    <property type="protein sequence ID" value="KAF2488561.1"/>
    <property type="molecule type" value="Genomic_DNA"/>
</dbReference>
<feature type="signal peptide" evidence="1">
    <location>
        <begin position="1"/>
        <end position="19"/>
    </location>
</feature>
<dbReference type="AlphaFoldDB" id="A0A6A6Q901"/>
<evidence type="ECO:0000313" key="2">
    <source>
        <dbReference type="EMBL" id="KAF2488561.1"/>
    </source>
</evidence>
<protein>
    <recommendedName>
        <fullName evidence="4">Apple domain-containing protein</fullName>
    </recommendedName>
</protein>